<dbReference type="EMBL" id="CP014674">
    <property type="protein sequence ID" value="AOX16001.1"/>
    <property type="molecule type" value="Genomic_DNA"/>
</dbReference>
<protein>
    <submittedName>
        <fullName evidence="1">Uncharacterized protein</fullName>
    </submittedName>
</protein>
<dbReference type="Proteomes" id="UP000179145">
    <property type="component" value="Chromosome"/>
</dbReference>
<dbReference type="STRING" id="153496.A0U89_01345"/>
<organism evidence="1 2">
    <name type="scientific">Kozakia baliensis</name>
    <dbReference type="NCBI Taxonomy" id="153496"/>
    <lineage>
        <taxon>Bacteria</taxon>
        <taxon>Pseudomonadati</taxon>
        <taxon>Pseudomonadota</taxon>
        <taxon>Alphaproteobacteria</taxon>
        <taxon>Acetobacterales</taxon>
        <taxon>Acetobacteraceae</taxon>
        <taxon>Kozakia</taxon>
    </lineage>
</organism>
<dbReference type="OrthoDB" id="7285029at2"/>
<keyword evidence="2" id="KW-1185">Reference proteome</keyword>
<reference evidence="1 2" key="1">
    <citation type="journal article" date="2016" name="Microb. Cell Fact.">
        <title>Dissection of exopolysaccharide biosynthesis in Kozakia baliensis.</title>
        <authorList>
            <person name="Brandt J.U."/>
            <person name="Jakob F."/>
            <person name="Behr J."/>
            <person name="Geissler A.J."/>
            <person name="Vogel R.F."/>
        </authorList>
    </citation>
    <scope>NUCLEOTIDE SEQUENCE [LARGE SCALE GENOMIC DNA]</scope>
    <source>
        <strain evidence="1 2">DSM 14400</strain>
    </source>
</reference>
<name>A0A1D8UQU8_9PROT</name>
<dbReference type="KEGG" id="kba:A0U89_01345"/>
<sequence>MIEFIAVALIVSFAALYWYKRLFPASWNRTRLRLGLAPKQIANPEGKGCDGCSIGCKGGGCH</sequence>
<dbReference type="RefSeq" id="WP_070401836.1">
    <property type="nucleotide sequence ID" value="NZ_BJVW01000004.1"/>
</dbReference>
<evidence type="ECO:0000313" key="2">
    <source>
        <dbReference type="Proteomes" id="UP000179145"/>
    </source>
</evidence>
<accession>A0A1D8UQU8</accession>
<gene>
    <name evidence="1" type="ORF">A0U89_01345</name>
</gene>
<dbReference type="AlphaFoldDB" id="A0A1D8UQU8"/>
<evidence type="ECO:0000313" key="1">
    <source>
        <dbReference type="EMBL" id="AOX16001.1"/>
    </source>
</evidence>
<proteinExistence type="predicted"/>